<gene>
    <name evidence="9" type="ORF">BN980_GECA04s04982g</name>
</gene>
<dbReference type="InterPro" id="IPR039361">
    <property type="entry name" value="Cyclin"/>
</dbReference>
<dbReference type="InterPro" id="IPR006671">
    <property type="entry name" value="Cyclin_N"/>
</dbReference>
<evidence type="ECO:0000313" key="10">
    <source>
        <dbReference type="Proteomes" id="UP000242525"/>
    </source>
</evidence>
<dbReference type="InterPro" id="IPR036915">
    <property type="entry name" value="Cyclin-like_sf"/>
</dbReference>
<dbReference type="InterPro" id="IPR046965">
    <property type="entry name" value="Cyclin_A/B-like"/>
</dbReference>
<accession>A0A0J9X8P6</accession>
<evidence type="ECO:0000256" key="2">
    <source>
        <dbReference type="ARBA" id="ARBA00022618"/>
    </source>
</evidence>
<dbReference type="GO" id="GO:0016538">
    <property type="term" value="F:cyclin-dependent protein serine/threonine kinase regulator activity"/>
    <property type="evidence" value="ECO:0007669"/>
    <property type="project" value="InterPro"/>
</dbReference>
<organism evidence="9 10">
    <name type="scientific">Geotrichum candidum</name>
    <name type="common">Oospora lactis</name>
    <name type="synonym">Dipodascus geotrichum</name>
    <dbReference type="NCBI Taxonomy" id="1173061"/>
    <lineage>
        <taxon>Eukaryota</taxon>
        <taxon>Fungi</taxon>
        <taxon>Dikarya</taxon>
        <taxon>Ascomycota</taxon>
        <taxon>Saccharomycotina</taxon>
        <taxon>Dipodascomycetes</taxon>
        <taxon>Dipodascales</taxon>
        <taxon>Dipodascaceae</taxon>
        <taxon>Geotrichum</taxon>
    </lineage>
</organism>
<feature type="domain" description="Cyclin C-terminal" evidence="8">
    <location>
        <begin position="324"/>
        <end position="439"/>
    </location>
</feature>
<feature type="domain" description="Cyclin-like" evidence="7">
    <location>
        <begin position="231"/>
        <end position="315"/>
    </location>
</feature>
<protein>
    <submittedName>
        <fullName evidence="9">Similar to Saccharomyces cerevisiae YDL155W CLB3 B-type cyclin involved in cell cycle progression</fullName>
    </submittedName>
</protein>
<dbReference type="FunFam" id="1.10.472.10:FF:000005">
    <property type="entry name" value="G2/mitotic-specific cyclin B"/>
    <property type="match status" value="1"/>
</dbReference>
<feature type="region of interest" description="Disordered" evidence="6">
    <location>
        <begin position="37"/>
        <end position="72"/>
    </location>
</feature>
<keyword evidence="2" id="KW-0132">Cell division</keyword>
<dbReference type="STRING" id="1173061.A0A0J9X8P6"/>
<dbReference type="InterPro" id="IPR013763">
    <property type="entry name" value="Cyclin-like_dom"/>
</dbReference>
<keyword evidence="4" id="KW-0131">Cell cycle</keyword>
<feature type="domain" description="Cyclin-like" evidence="7">
    <location>
        <begin position="328"/>
        <end position="409"/>
    </location>
</feature>
<keyword evidence="3 5" id="KW-0195">Cyclin</keyword>
<evidence type="ECO:0000256" key="4">
    <source>
        <dbReference type="ARBA" id="ARBA00023306"/>
    </source>
</evidence>
<dbReference type="Gene3D" id="1.10.472.10">
    <property type="entry name" value="Cyclin-like"/>
    <property type="match status" value="2"/>
</dbReference>
<dbReference type="OrthoDB" id="5590282at2759"/>
<dbReference type="SMART" id="SM00385">
    <property type="entry name" value="CYCLIN"/>
    <property type="match status" value="2"/>
</dbReference>
<comment type="caution">
    <text evidence="9">The sequence shown here is derived from an EMBL/GenBank/DDBJ whole genome shotgun (WGS) entry which is preliminary data.</text>
</comment>
<dbReference type="SUPFAM" id="SSF47954">
    <property type="entry name" value="Cyclin-like"/>
    <property type="match status" value="2"/>
</dbReference>
<sequence length="448" mass="51482">MGGSAGSSILGPKKSNVKPLRSLVAKNNRTDLTVKRKQQQQLHHQPDKHQYQQQQLHTQPDRHQHQQQKHPLRSTIVNNENVNTINDIQNTANHVNNPSATATINPLSTVIHPPVVPAAALPEEPEMFVDPASLGFRVTIDCSCPSNPHAIGPKWSPEAIEEQAYLHEVFSTMPGVFDDEDEDTFDIAMATEYSNEIFNYMRELEYRYLPDSDYMEHQPEINWEKRARLVDWLVRIHEYCNMLPETLFLTVHYIDRFLTLKGITQDKFQLVGLVALFVAAKYEEITFPTVDEVAAMAQNEYSVDEILRAERYLINLLDFNLGWPGPMSFLRRSSKADNYDSDTRTLAKYLLETTVMDQRFVSAPPSWTAAAAHYLSRRILDRGKWSSAHVYFSGYNEEQLKPAVEVMIQCCADASKSHRAIYNKYADARFKKASVHVREWMTFMGYRN</sequence>
<dbReference type="InterPro" id="IPR048258">
    <property type="entry name" value="Cyclins_cyclin-box"/>
</dbReference>
<dbReference type="CDD" id="cd20512">
    <property type="entry name" value="CYCLIN_CLBs_yeast_rpt2"/>
    <property type="match status" value="1"/>
</dbReference>
<comment type="similarity">
    <text evidence="1">Belongs to the cyclin family. Cyclin AB subfamily.</text>
</comment>
<dbReference type="AlphaFoldDB" id="A0A0J9X8P6"/>
<dbReference type="PIRSF" id="PIRSF001771">
    <property type="entry name" value="Cyclin_A_B_D_E"/>
    <property type="match status" value="1"/>
</dbReference>
<dbReference type="GO" id="GO:0044772">
    <property type="term" value="P:mitotic cell cycle phase transition"/>
    <property type="evidence" value="ECO:0007669"/>
    <property type="project" value="InterPro"/>
</dbReference>
<dbReference type="PANTHER" id="PTHR10177">
    <property type="entry name" value="CYCLINS"/>
    <property type="match status" value="1"/>
</dbReference>
<reference evidence="9" key="1">
    <citation type="submission" date="2014-03" db="EMBL/GenBank/DDBJ databases">
        <authorList>
            <person name="Casaregola S."/>
        </authorList>
    </citation>
    <scope>NUCLEOTIDE SEQUENCE [LARGE SCALE GENOMIC DNA]</scope>
    <source>
        <strain evidence="9">CLIB 918</strain>
    </source>
</reference>
<dbReference type="Pfam" id="PF02984">
    <property type="entry name" value="Cyclin_C"/>
    <property type="match status" value="1"/>
</dbReference>
<dbReference type="Proteomes" id="UP000242525">
    <property type="component" value="Unassembled WGS sequence"/>
</dbReference>
<dbReference type="SMART" id="SM01332">
    <property type="entry name" value="Cyclin_C"/>
    <property type="match status" value="1"/>
</dbReference>
<evidence type="ECO:0000259" key="8">
    <source>
        <dbReference type="SMART" id="SM01332"/>
    </source>
</evidence>
<evidence type="ECO:0000256" key="3">
    <source>
        <dbReference type="ARBA" id="ARBA00023127"/>
    </source>
</evidence>
<dbReference type="Pfam" id="PF00134">
    <property type="entry name" value="Cyclin_N"/>
    <property type="match status" value="1"/>
</dbReference>
<evidence type="ECO:0000313" key="9">
    <source>
        <dbReference type="EMBL" id="CDO53142.1"/>
    </source>
</evidence>
<evidence type="ECO:0000256" key="1">
    <source>
        <dbReference type="ARBA" id="ARBA00006955"/>
    </source>
</evidence>
<evidence type="ECO:0000256" key="6">
    <source>
        <dbReference type="SAM" id="MobiDB-lite"/>
    </source>
</evidence>
<name>A0A0J9X8P6_GEOCN</name>
<dbReference type="PROSITE" id="PS00292">
    <property type="entry name" value="CYCLINS"/>
    <property type="match status" value="1"/>
</dbReference>
<dbReference type="InterPro" id="IPR004367">
    <property type="entry name" value="Cyclin_C-dom"/>
</dbReference>
<dbReference type="GO" id="GO:0051301">
    <property type="term" value="P:cell division"/>
    <property type="evidence" value="ECO:0007669"/>
    <property type="project" value="UniProtKB-KW"/>
</dbReference>
<feature type="region of interest" description="Disordered" evidence="6">
    <location>
        <begin position="1"/>
        <end position="20"/>
    </location>
</feature>
<evidence type="ECO:0000259" key="7">
    <source>
        <dbReference type="SMART" id="SM00385"/>
    </source>
</evidence>
<dbReference type="EMBL" id="CCBN010000004">
    <property type="protein sequence ID" value="CDO53142.1"/>
    <property type="molecule type" value="Genomic_DNA"/>
</dbReference>
<proteinExistence type="inferred from homology"/>
<keyword evidence="10" id="KW-1185">Reference proteome</keyword>
<evidence type="ECO:0000256" key="5">
    <source>
        <dbReference type="RuleBase" id="RU000383"/>
    </source>
</evidence>